<dbReference type="OrthoDB" id="5866370at2"/>
<evidence type="ECO:0000256" key="2">
    <source>
        <dbReference type="SAM" id="SignalP"/>
    </source>
</evidence>
<keyword evidence="4" id="KW-1185">Reference proteome</keyword>
<reference evidence="3 4" key="2">
    <citation type="submission" date="2019-01" db="EMBL/GenBank/DDBJ databases">
        <title>Motilimonas pumilus sp. nov., isolated from the gut of sea cucumber (Apostichopus japonicus).</title>
        <authorList>
            <person name="Wang F.-Q."/>
            <person name="Ren L.-H."/>
            <person name="Lin Y.-W."/>
            <person name="Sun G.-H."/>
            <person name="Du Z.-J."/>
            <person name="Zhao J.-X."/>
            <person name="Liu X.-J."/>
            <person name="Liu L.-J."/>
        </authorList>
    </citation>
    <scope>NUCLEOTIDE SEQUENCE [LARGE SCALE GENOMIC DNA]</scope>
    <source>
        <strain evidence="3 4">PLHSC7-2</strain>
    </source>
</reference>
<comment type="caution">
    <text evidence="3">The sequence shown here is derived from an EMBL/GenBank/DDBJ whole genome shotgun (WGS) entry which is preliminary data.</text>
</comment>
<gene>
    <name evidence="3" type="ORF">D1Z90_03185</name>
</gene>
<name>A0A418YIM7_9GAMM</name>
<proteinExistence type="predicted"/>
<dbReference type="EMBL" id="QZCH01000002">
    <property type="protein sequence ID" value="RJG50498.1"/>
    <property type="molecule type" value="Genomic_DNA"/>
</dbReference>
<feature type="chain" id="PRO_5019365290" description="Porin" evidence="2">
    <location>
        <begin position="26"/>
        <end position="253"/>
    </location>
</feature>
<dbReference type="Proteomes" id="UP000283255">
    <property type="component" value="Unassembled WGS sequence"/>
</dbReference>
<evidence type="ECO:0000256" key="1">
    <source>
        <dbReference type="ARBA" id="ARBA00022729"/>
    </source>
</evidence>
<keyword evidence="1 2" id="KW-0732">Signal</keyword>
<dbReference type="Gene3D" id="2.40.160.40">
    <property type="entry name" value="monomeric porin ompg"/>
    <property type="match status" value="1"/>
</dbReference>
<accession>A0A418YIM7</accession>
<evidence type="ECO:0000313" key="3">
    <source>
        <dbReference type="EMBL" id="RJG50498.1"/>
    </source>
</evidence>
<protein>
    <recommendedName>
        <fullName evidence="5">Porin</fullName>
    </recommendedName>
</protein>
<feature type="signal peptide" evidence="2">
    <location>
        <begin position="1"/>
        <end position="25"/>
    </location>
</feature>
<evidence type="ECO:0000313" key="4">
    <source>
        <dbReference type="Proteomes" id="UP000283255"/>
    </source>
</evidence>
<evidence type="ECO:0008006" key="5">
    <source>
        <dbReference type="Google" id="ProtNLM"/>
    </source>
</evidence>
<sequence length="253" mass="28611">MLRTPMKSSLLVLSITTLLSAPAFAHGNVDVSKGSQIEVFMANEKHHDHHSDGDDKAYGFEAVFMNEQGYFIYAEGETGAHQFYQLGGGKYFNVNEKLGAFVYGAYAQGGYLDSNELRARVGLDYQANHHLALHARLGLDYGNSKVQLDGDHDHDHAYHSHDNQSYKSQVGRADIGFSYDIGHVAEFAYNYVIQQQFESNLVQDNDTNLHYEARLTYTDSTLKPYVEYRQTNKAFDEHHFEESAVQFGIGFNF</sequence>
<reference evidence="3 4" key="1">
    <citation type="submission" date="2018-09" db="EMBL/GenBank/DDBJ databases">
        <authorList>
            <person name="Wang F."/>
        </authorList>
    </citation>
    <scope>NUCLEOTIDE SEQUENCE [LARGE SCALE GENOMIC DNA]</scope>
    <source>
        <strain evidence="3 4">PLHSC7-2</strain>
    </source>
</reference>
<organism evidence="3 4">
    <name type="scientific">Motilimonas pumila</name>
    <dbReference type="NCBI Taxonomy" id="2303987"/>
    <lineage>
        <taxon>Bacteria</taxon>
        <taxon>Pseudomonadati</taxon>
        <taxon>Pseudomonadota</taxon>
        <taxon>Gammaproteobacteria</taxon>
        <taxon>Alteromonadales</taxon>
        <taxon>Alteromonadales genera incertae sedis</taxon>
        <taxon>Motilimonas</taxon>
    </lineage>
</organism>
<dbReference type="InterPro" id="IPR053713">
    <property type="entry name" value="Bact_OM_Channel_sf"/>
</dbReference>
<dbReference type="AlphaFoldDB" id="A0A418YIM7"/>